<dbReference type="Proteomes" id="UP000887565">
    <property type="component" value="Unplaced"/>
</dbReference>
<dbReference type="PRINTS" id="PR00092">
    <property type="entry name" value="TYROSINASE"/>
</dbReference>
<sequence length="772" mass="87776">IRVFYYSLITLFTISSDYVISDVLVTDDNVINKHKECVDRTKKSSKLISGRFNDQQIAAICDRQFQWTKAVFRLSDVETSFFLTANQRKWLNSVYACPDLRLCQCDDFVCYSLHKSFSGTVEFIGKRGIDRLPRRNSKLLLRKEYRMFSDDEREKFHEAMNALKSDLIDNYSKYDILTTAHTPNLAPGAHFGPAFLPWHREYLRQFETALRFYDDSIAMPYWDSTLEQGLPDPRHSVIWSKKFFGNGDDIVNEGPYRNWTISNPTEAQPTNHLLRHIATSPYGSLFRNSDVSTVLAKRKYDELASCTDQFFEMMHGMVHLWIGGTMADIPQSPSDPVFHLHHAFVDHIWQMFRDSKQTRKRRETDYPNQNASCNAYHYADAQMLPFPLKNVNGLSNRYNDEIYIYEARPTCSRPKQDCGSPYLFCDTFTFTCLSKIVPGGNCTGLELLSINPCMEEGRCIQGRCQNSDDTLAPPGPPSAPNGVSTGISILNYQGSTRYGLESLALTTADTCSCNCEGGDEHKADISDELSGKVKSLSKKDQHSSHWMALAVLKVDPDSGGYVGAIGAEVKLQTVNSTFGYSTTVSSRNTSCSSFWYNDQEMNYVTCSSMFSLDNRSRKLNDSIETFATEDQALREQWYHGTRVPQKLIFICEETNYISTKTSSSCQFLRFEDSNLVGFARQTLDNVRLAACKLFCQKSTDDFGFNCTSLIFIRGENSTDQIRDLINPDLGGRQRGTCALNSESRMTKPNLFVKQPQFIYMDMICGEYSVSLE</sequence>
<accession>A0A915I8K9</accession>
<dbReference type="InterPro" id="IPR008922">
    <property type="entry name" value="Di-copper_centre_dom_sf"/>
</dbReference>
<dbReference type="SUPFAM" id="SSF57414">
    <property type="entry name" value="Hairpin loop containing domain-like"/>
    <property type="match status" value="1"/>
</dbReference>
<dbReference type="Gene3D" id="1.10.1280.10">
    <property type="entry name" value="Di-copper center containing domain from catechol oxidase"/>
    <property type="match status" value="1"/>
</dbReference>
<proteinExistence type="predicted"/>
<dbReference type="WBParaSite" id="nRc.2.0.1.t10500-RA">
    <property type="protein sequence ID" value="nRc.2.0.1.t10500-RA"/>
    <property type="gene ID" value="nRc.2.0.1.g10500"/>
</dbReference>
<dbReference type="InterPro" id="IPR050316">
    <property type="entry name" value="Tyrosinase/Hemocyanin"/>
</dbReference>
<evidence type="ECO:0000313" key="4">
    <source>
        <dbReference type="WBParaSite" id="nRc.2.0.1.t10500-RA"/>
    </source>
</evidence>
<dbReference type="AlphaFoldDB" id="A0A915I8K9"/>
<dbReference type="PANTHER" id="PTHR11474">
    <property type="entry name" value="TYROSINASE FAMILY MEMBER"/>
    <property type="match status" value="1"/>
</dbReference>
<dbReference type="InterPro" id="IPR003609">
    <property type="entry name" value="Pan_app"/>
</dbReference>
<dbReference type="SUPFAM" id="SSF48056">
    <property type="entry name" value="Di-copper centre-containing domain"/>
    <property type="match status" value="1"/>
</dbReference>
<evidence type="ECO:0000259" key="2">
    <source>
        <dbReference type="PROSITE" id="PS50948"/>
    </source>
</evidence>
<evidence type="ECO:0000256" key="1">
    <source>
        <dbReference type="ARBA" id="ARBA00022723"/>
    </source>
</evidence>
<evidence type="ECO:0000313" key="3">
    <source>
        <dbReference type="Proteomes" id="UP000887565"/>
    </source>
</evidence>
<dbReference type="OMA" id="NWTSIRD"/>
<dbReference type="Pfam" id="PF00024">
    <property type="entry name" value="PAN_1"/>
    <property type="match status" value="1"/>
</dbReference>
<organism evidence="3 4">
    <name type="scientific">Romanomermis culicivorax</name>
    <name type="common">Nematode worm</name>
    <dbReference type="NCBI Taxonomy" id="13658"/>
    <lineage>
        <taxon>Eukaryota</taxon>
        <taxon>Metazoa</taxon>
        <taxon>Ecdysozoa</taxon>
        <taxon>Nematoda</taxon>
        <taxon>Enoplea</taxon>
        <taxon>Dorylaimia</taxon>
        <taxon>Mermithida</taxon>
        <taxon>Mermithoidea</taxon>
        <taxon>Mermithidae</taxon>
        <taxon>Romanomermis</taxon>
    </lineage>
</organism>
<dbReference type="PROSITE" id="PS00497">
    <property type="entry name" value="TYROSINASE_1"/>
    <property type="match status" value="1"/>
</dbReference>
<name>A0A915I8K9_ROMCU</name>
<dbReference type="Pfam" id="PF00264">
    <property type="entry name" value="Tyrosinase"/>
    <property type="match status" value="1"/>
</dbReference>
<dbReference type="PROSITE" id="PS50948">
    <property type="entry name" value="PAN"/>
    <property type="match status" value="1"/>
</dbReference>
<dbReference type="Gene3D" id="3.50.4.10">
    <property type="entry name" value="Hepatocyte Growth Factor"/>
    <property type="match status" value="1"/>
</dbReference>
<keyword evidence="3" id="KW-1185">Reference proteome</keyword>
<keyword evidence="1" id="KW-0479">Metal-binding</keyword>
<protein>
    <submittedName>
        <fullName evidence="4">Apple domain-containing protein</fullName>
    </submittedName>
</protein>
<dbReference type="InterPro" id="IPR002227">
    <property type="entry name" value="Tyrosinase_Cu-bd"/>
</dbReference>
<dbReference type="GO" id="GO:0046872">
    <property type="term" value="F:metal ion binding"/>
    <property type="evidence" value="ECO:0007669"/>
    <property type="project" value="UniProtKB-KW"/>
</dbReference>
<feature type="domain" description="Apple" evidence="2">
    <location>
        <begin position="665"/>
        <end position="764"/>
    </location>
</feature>
<dbReference type="GO" id="GO:0016491">
    <property type="term" value="F:oxidoreductase activity"/>
    <property type="evidence" value="ECO:0007669"/>
    <property type="project" value="InterPro"/>
</dbReference>
<reference evidence="4" key="1">
    <citation type="submission" date="2022-11" db="UniProtKB">
        <authorList>
            <consortium name="WormBaseParasite"/>
        </authorList>
    </citation>
    <scope>IDENTIFICATION</scope>
</reference>
<dbReference type="PANTHER" id="PTHR11474:SF122">
    <property type="entry name" value="TYROSINASE COPPER-BINDING DOMAIN-CONTAINING PROTEIN"/>
    <property type="match status" value="1"/>
</dbReference>